<reference evidence="1 2" key="1">
    <citation type="submission" date="2016-07" db="EMBL/GenBank/DDBJ databases">
        <title>Pervasive Adenine N6-methylation of Active Genes in Fungi.</title>
        <authorList>
            <consortium name="DOE Joint Genome Institute"/>
            <person name="Mondo S.J."/>
            <person name="Dannebaum R.O."/>
            <person name="Kuo R.C."/>
            <person name="Labutti K."/>
            <person name="Haridas S."/>
            <person name="Kuo A."/>
            <person name="Salamov A."/>
            <person name="Ahrendt S.R."/>
            <person name="Lipzen A."/>
            <person name="Sullivan W."/>
            <person name="Andreopoulos W.B."/>
            <person name="Clum A."/>
            <person name="Lindquist E."/>
            <person name="Daum C."/>
            <person name="Ramamoorthy G.K."/>
            <person name="Gryganskyi A."/>
            <person name="Culley D."/>
            <person name="Magnuson J.K."/>
            <person name="James T.Y."/>
            <person name="O'Malley M.A."/>
            <person name="Stajich J.E."/>
            <person name="Spatafora J.W."/>
            <person name="Visel A."/>
            <person name="Grigoriev I.V."/>
        </authorList>
    </citation>
    <scope>NUCLEOTIDE SEQUENCE [LARGE SCALE GENOMIC DNA]</scope>
    <source>
        <strain evidence="1 2">12-1054</strain>
    </source>
</reference>
<name>A0A1Y2F7M3_PROLT</name>
<organism evidence="1 2">
    <name type="scientific">Protomyces lactucae-debilis</name>
    <dbReference type="NCBI Taxonomy" id="2754530"/>
    <lineage>
        <taxon>Eukaryota</taxon>
        <taxon>Fungi</taxon>
        <taxon>Dikarya</taxon>
        <taxon>Ascomycota</taxon>
        <taxon>Taphrinomycotina</taxon>
        <taxon>Taphrinomycetes</taxon>
        <taxon>Taphrinales</taxon>
        <taxon>Protomycetaceae</taxon>
        <taxon>Protomyces</taxon>
    </lineage>
</organism>
<comment type="caution">
    <text evidence="1">The sequence shown here is derived from an EMBL/GenBank/DDBJ whole genome shotgun (WGS) entry which is preliminary data.</text>
</comment>
<protein>
    <submittedName>
        <fullName evidence="1">Uncharacterized protein</fullName>
    </submittedName>
</protein>
<sequence length="122" mass="13691">MSVSTLQQTPVHSEKDVSYFQQLYITTNNANMPQHASIASITSLERNAIQYANDYDRFQSPKLNQQRALVTDSKQQEFATLSVVAKLERAIGRRYSMQDAEFTKKVRAPVIAQKPVTAAAKA</sequence>
<evidence type="ECO:0000313" key="2">
    <source>
        <dbReference type="Proteomes" id="UP000193685"/>
    </source>
</evidence>
<dbReference type="RefSeq" id="XP_040723993.1">
    <property type="nucleotide sequence ID" value="XM_040872461.1"/>
</dbReference>
<gene>
    <name evidence="1" type="ORF">BCR37DRAFT_75670</name>
</gene>
<dbReference type="EMBL" id="MCFI01000014">
    <property type="protein sequence ID" value="ORY79859.1"/>
    <property type="molecule type" value="Genomic_DNA"/>
</dbReference>
<dbReference type="Proteomes" id="UP000193685">
    <property type="component" value="Unassembled WGS sequence"/>
</dbReference>
<keyword evidence="2" id="KW-1185">Reference proteome</keyword>
<accession>A0A1Y2F7M3</accession>
<dbReference type="OrthoDB" id="5399555at2759"/>
<dbReference type="AlphaFoldDB" id="A0A1Y2F7M3"/>
<dbReference type="GeneID" id="63789060"/>
<evidence type="ECO:0000313" key="1">
    <source>
        <dbReference type="EMBL" id="ORY79859.1"/>
    </source>
</evidence>
<proteinExistence type="predicted"/>